<dbReference type="Pfam" id="PF07730">
    <property type="entry name" value="HisKA_3"/>
    <property type="match status" value="1"/>
</dbReference>
<dbReference type="InterPro" id="IPR033425">
    <property type="entry name" value="MASE3"/>
</dbReference>
<dbReference type="CDD" id="cd16917">
    <property type="entry name" value="HATPase_UhpB-NarQ-NarX-like"/>
    <property type="match status" value="1"/>
</dbReference>
<keyword evidence="7" id="KW-1185">Reference proteome</keyword>
<evidence type="ECO:0000256" key="1">
    <source>
        <dbReference type="ARBA" id="ARBA00022679"/>
    </source>
</evidence>
<dbReference type="InterPro" id="IPR050482">
    <property type="entry name" value="Sensor_HK_TwoCompSys"/>
</dbReference>
<dbReference type="Pfam" id="PF17159">
    <property type="entry name" value="MASE3"/>
    <property type="match status" value="1"/>
</dbReference>
<evidence type="ECO:0000256" key="4">
    <source>
        <dbReference type="SAM" id="Phobius"/>
    </source>
</evidence>
<feature type="transmembrane region" description="Helical" evidence="4">
    <location>
        <begin position="153"/>
        <end position="175"/>
    </location>
</feature>
<organism evidence="6 7">
    <name type="scientific">Aquipuribacter nitratireducens</name>
    <dbReference type="NCBI Taxonomy" id="650104"/>
    <lineage>
        <taxon>Bacteria</taxon>
        <taxon>Bacillati</taxon>
        <taxon>Actinomycetota</taxon>
        <taxon>Actinomycetes</taxon>
        <taxon>Micrococcales</taxon>
        <taxon>Intrasporangiaceae</taxon>
        <taxon>Aquipuribacter</taxon>
    </lineage>
</organism>
<dbReference type="InterPro" id="IPR011712">
    <property type="entry name" value="Sig_transdc_His_kin_sub3_dim/P"/>
</dbReference>
<dbReference type="Gene3D" id="3.30.565.10">
    <property type="entry name" value="Histidine kinase-like ATPase, C-terminal domain"/>
    <property type="match status" value="1"/>
</dbReference>
<feature type="transmembrane region" description="Helical" evidence="4">
    <location>
        <begin position="195"/>
        <end position="218"/>
    </location>
</feature>
<reference evidence="7" key="1">
    <citation type="journal article" date="2019" name="Int. J. Syst. Evol. Microbiol.">
        <title>The Global Catalogue of Microorganisms (GCM) 10K type strain sequencing project: providing services to taxonomists for standard genome sequencing and annotation.</title>
        <authorList>
            <consortium name="The Broad Institute Genomics Platform"/>
            <consortium name="The Broad Institute Genome Sequencing Center for Infectious Disease"/>
            <person name="Wu L."/>
            <person name="Ma J."/>
        </authorList>
    </citation>
    <scope>NUCLEOTIDE SEQUENCE [LARGE SCALE GENOMIC DNA]</scope>
    <source>
        <strain evidence="7">CCUG 43114</strain>
    </source>
</reference>
<feature type="transmembrane region" description="Helical" evidence="4">
    <location>
        <begin position="230"/>
        <end position="251"/>
    </location>
</feature>
<sequence>MPTTSLVDPGPGAVSAGPRAAGPALRLVRRAAVVALLATAAVVASPFLAFAVRAPSLHIMLETANAVVALLVLYLVYGRFVQHGRLQELLLVLALGVVAVANLVLTAVPDALTPGRGEELAYWVPLCLRLLGTLLLAAAAWTPVRARVDARTAAAVSVGVVLVVVVVAVVGRLVTDTLPPAVDPAAAGDASRPALVAHPVVLVVQLLGAALYGLAAVAFARQSDRTDDALLRWVAVGCVLAGAARVHYFLFPSLYSEFVYTGDVLRLGSYLCMLVGAAREITGYWQARARSAVLEDRRRLARDLHDGVIQELSYIRAQSHRLTAEPGDEVAVARIAAAAERAVGESRRALAALRREDDDPVPVVLRQTLDELAGRYDVSVSACLDPASHADAPMTEALVRITTEAVGNAVRHGGATRIEARLDSVPLRLTVRDDGCGFDPGSPGRPGAYGLRSMRERAEGIGAVLAVESEQGKGTTVRVSWV</sequence>
<comment type="caution">
    <text evidence="6">The sequence shown here is derived from an EMBL/GenBank/DDBJ whole genome shotgun (WGS) entry which is preliminary data.</text>
</comment>
<accession>A0ABW0GSD5</accession>
<keyword evidence="4" id="KW-0812">Transmembrane</keyword>
<dbReference type="RefSeq" id="WP_340270241.1">
    <property type="nucleotide sequence ID" value="NZ_JBBEOG010000006.1"/>
</dbReference>
<keyword evidence="2 6" id="KW-0418">Kinase</keyword>
<dbReference type="EMBL" id="JBHSLD010000028">
    <property type="protein sequence ID" value="MFC5382592.1"/>
    <property type="molecule type" value="Genomic_DNA"/>
</dbReference>
<dbReference type="InterPro" id="IPR036890">
    <property type="entry name" value="HATPase_C_sf"/>
</dbReference>
<feature type="transmembrane region" description="Helical" evidence="4">
    <location>
        <begin position="57"/>
        <end position="77"/>
    </location>
</feature>
<evidence type="ECO:0000256" key="2">
    <source>
        <dbReference type="ARBA" id="ARBA00022777"/>
    </source>
</evidence>
<protein>
    <submittedName>
        <fullName evidence="6">Sensor histidine kinase</fullName>
    </submittedName>
</protein>
<dbReference type="InterPro" id="IPR003594">
    <property type="entry name" value="HATPase_dom"/>
</dbReference>
<dbReference type="PANTHER" id="PTHR24421">
    <property type="entry name" value="NITRATE/NITRITE SENSOR PROTEIN NARX-RELATED"/>
    <property type="match status" value="1"/>
</dbReference>
<keyword evidence="3" id="KW-0902">Two-component regulatory system</keyword>
<evidence type="ECO:0000313" key="6">
    <source>
        <dbReference type="EMBL" id="MFC5382592.1"/>
    </source>
</evidence>
<proteinExistence type="predicted"/>
<evidence type="ECO:0000256" key="3">
    <source>
        <dbReference type="ARBA" id="ARBA00023012"/>
    </source>
</evidence>
<dbReference type="Gene3D" id="1.20.5.1930">
    <property type="match status" value="1"/>
</dbReference>
<dbReference type="Pfam" id="PF02518">
    <property type="entry name" value="HATPase_c"/>
    <property type="match status" value="1"/>
</dbReference>
<evidence type="ECO:0000313" key="7">
    <source>
        <dbReference type="Proteomes" id="UP001596122"/>
    </source>
</evidence>
<dbReference type="Proteomes" id="UP001596122">
    <property type="component" value="Unassembled WGS sequence"/>
</dbReference>
<keyword evidence="1" id="KW-0808">Transferase</keyword>
<keyword evidence="4" id="KW-1133">Transmembrane helix</keyword>
<feature type="transmembrane region" description="Helical" evidence="4">
    <location>
        <begin position="120"/>
        <end position="141"/>
    </location>
</feature>
<feature type="domain" description="Histidine kinase/HSP90-like ATPase" evidence="5">
    <location>
        <begin position="393"/>
        <end position="482"/>
    </location>
</feature>
<dbReference type="GO" id="GO:0016301">
    <property type="term" value="F:kinase activity"/>
    <property type="evidence" value="ECO:0007669"/>
    <property type="project" value="UniProtKB-KW"/>
</dbReference>
<evidence type="ECO:0000259" key="5">
    <source>
        <dbReference type="SMART" id="SM00387"/>
    </source>
</evidence>
<dbReference type="SMART" id="SM00387">
    <property type="entry name" value="HATPase_c"/>
    <property type="match status" value="1"/>
</dbReference>
<feature type="transmembrane region" description="Helical" evidence="4">
    <location>
        <begin position="89"/>
        <end position="108"/>
    </location>
</feature>
<keyword evidence="4" id="KW-0472">Membrane</keyword>
<gene>
    <name evidence="6" type="ORF">ACFPJ6_17650</name>
</gene>
<dbReference type="SUPFAM" id="SSF55874">
    <property type="entry name" value="ATPase domain of HSP90 chaperone/DNA topoisomerase II/histidine kinase"/>
    <property type="match status" value="1"/>
</dbReference>
<feature type="transmembrane region" description="Helical" evidence="4">
    <location>
        <begin position="31"/>
        <end position="51"/>
    </location>
</feature>
<name>A0ABW0GSD5_9MICO</name>